<proteinExistence type="predicted"/>
<evidence type="ECO:0000313" key="1">
    <source>
        <dbReference type="EMBL" id="KAJ1165028.1"/>
    </source>
</evidence>
<reference evidence="1" key="1">
    <citation type="journal article" date="2022" name="bioRxiv">
        <title>Sequencing and chromosome-scale assembly of the giantPleurodeles waltlgenome.</title>
        <authorList>
            <person name="Brown T."/>
            <person name="Elewa A."/>
            <person name="Iarovenko S."/>
            <person name="Subramanian E."/>
            <person name="Araus A.J."/>
            <person name="Petzold A."/>
            <person name="Susuki M."/>
            <person name="Suzuki K.-i.T."/>
            <person name="Hayashi T."/>
            <person name="Toyoda A."/>
            <person name="Oliveira C."/>
            <person name="Osipova E."/>
            <person name="Leigh N.D."/>
            <person name="Simon A."/>
            <person name="Yun M.H."/>
        </authorList>
    </citation>
    <scope>NUCLEOTIDE SEQUENCE</scope>
    <source>
        <strain evidence="1">20211129_DDA</strain>
        <tissue evidence="1">Liver</tissue>
    </source>
</reference>
<sequence>KGPAGPLLPPTQWEITAQLWLQRLEATKQHFWLLMDEQSLAPAPAPRPGPSSTNQP</sequence>
<dbReference type="EMBL" id="JANPWB010000008">
    <property type="protein sequence ID" value="KAJ1165028.1"/>
    <property type="molecule type" value="Genomic_DNA"/>
</dbReference>
<protein>
    <submittedName>
        <fullName evidence="1">Uncharacterized protein</fullName>
    </submittedName>
</protein>
<keyword evidence="2" id="KW-1185">Reference proteome</keyword>
<feature type="non-terminal residue" evidence="1">
    <location>
        <position position="1"/>
    </location>
</feature>
<name>A0AAV7SLP1_PLEWA</name>
<dbReference type="Proteomes" id="UP001066276">
    <property type="component" value="Chromosome 4_2"/>
</dbReference>
<organism evidence="1 2">
    <name type="scientific">Pleurodeles waltl</name>
    <name type="common">Iberian ribbed newt</name>
    <dbReference type="NCBI Taxonomy" id="8319"/>
    <lineage>
        <taxon>Eukaryota</taxon>
        <taxon>Metazoa</taxon>
        <taxon>Chordata</taxon>
        <taxon>Craniata</taxon>
        <taxon>Vertebrata</taxon>
        <taxon>Euteleostomi</taxon>
        <taxon>Amphibia</taxon>
        <taxon>Batrachia</taxon>
        <taxon>Caudata</taxon>
        <taxon>Salamandroidea</taxon>
        <taxon>Salamandridae</taxon>
        <taxon>Pleurodelinae</taxon>
        <taxon>Pleurodeles</taxon>
    </lineage>
</organism>
<accession>A0AAV7SLP1</accession>
<evidence type="ECO:0000313" key="2">
    <source>
        <dbReference type="Proteomes" id="UP001066276"/>
    </source>
</evidence>
<comment type="caution">
    <text evidence="1">The sequence shown here is derived from an EMBL/GenBank/DDBJ whole genome shotgun (WGS) entry which is preliminary data.</text>
</comment>
<dbReference type="AlphaFoldDB" id="A0AAV7SLP1"/>
<gene>
    <name evidence="1" type="ORF">NDU88_005458</name>
</gene>
<feature type="non-terminal residue" evidence="1">
    <location>
        <position position="56"/>
    </location>
</feature>